<keyword evidence="1" id="KW-0812">Transmembrane</keyword>
<dbReference type="AlphaFoldDB" id="A0A967EHT7"/>
<accession>A0A967EHT7</accession>
<keyword evidence="1" id="KW-1133">Transmembrane helix</keyword>
<reference evidence="2" key="1">
    <citation type="submission" date="2020-03" db="EMBL/GenBank/DDBJ databases">
        <title>Draft sequencing of Calidifontibacter sp. DB0510.</title>
        <authorList>
            <person name="Kim D.-U."/>
        </authorList>
    </citation>
    <scope>NUCLEOTIDE SEQUENCE</scope>
    <source>
        <strain evidence="2">DB0510</strain>
    </source>
</reference>
<name>A0A967EHT7_9MICO</name>
<proteinExistence type="predicted"/>
<dbReference type="EMBL" id="JAAOIV010000012">
    <property type="protein sequence ID" value="NHN57048.1"/>
    <property type="molecule type" value="Genomic_DNA"/>
</dbReference>
<evidence type="ECO:0000256" key="1">
    <source>
        <dbReference type="SAM" id="Phobius"/>
    </source>
</evidence>
<dbReference type="RefSeq" id="WP_166197932.1">
    <property type="nucleotide sequence ID" value="NZ_JAAOIV010000012.1"/>
</dbReference>
<keyword evidence="3" id="KW-1185">Reference proteome</keyword>
<feature type="transmembrane region" description="Helical" evidence="1">
    <location>
        <begin position="323"/>
        <end position="343"/>
    </location>
</feature>
<feature type="transmembrane region" description="Helical" evidence="1">
    <location>
        <begin position="236"/>
        <end position="253"/>
    </location>
</feature>
<keyword evidence="1" id="KW-0472">Membrane</keyword>
<organism evidence="2 3">
    <name type="scientific">Metallococcus carri</name>
    <dbReference type="NCBI Taxonomy" id="1656884"/>
    <lineage>
        <taxon>Bacteria</taxon>
        <taxon>Bacillati</taxon>
        <taxon>Actinomycetota</taxon>
        <taxon>Actinomycetes</taxon>
        <taxon>Micrococcales</taxon>
        <taxon>Dermacoccaceae</taxon>
        <taxon>Metallococcus</taxon>
    </lineage>
</organism>
<feature type="transmembrane region" description="Helical" evidence="1">
    <location>
        <begin position="204"/>
        <end position="224"/>
    </location>
</feature>
<feature type="transmembrane region" description="Helical" evidence="1">
    <location>
        <begin position="172"/>
        <end position="192"/>
    </location>
</feature>
<evidence type="ECO:0000313" key="3">
    <source>
        <dbReference type="Proteomes" id="UP000744769"/>
    </source>
</evidence>
<feature type="transmembrane region" description="Helical" evidence="1">
    <location>
        <begin position="33"/>
        <end position="54"/>
    </location>
</feature>
<comment type="caution">
    <text evidence="2">The sequence shown here is derived from an EMBL/GenBank/DDBJ whole genome shotgun (WGS) entry which is preliminary data.</text>
</comment>
<protein>
    <submittedName>
        <fullName evidence="2">DUF3533 domain-containing protein</fullName>
    </submittedName>
</protein>
<feature type="transmembrane region" description="Helical" evidence="1">
    <location>
        <begin position="260"/>
        <end position="281"/>
    </location>
</feature>
<sequence>MSTVVPQGPKPGYDRSRDESLAARLRDIFGIRWLSLILAILLVQLGFIASYVGAFHDPRPQQLQVTVISNHNWQEYVANQLNKISGQPVWAYAESNETTATQDLKSGKRQGVYVFDPQGDTDKLLIATSTGSSNAAAIELIFTKVAADKDRQLVVQDVAPVQAGDNRGLTGFYLVVGWLVGGYLMASMVGVIRGGRARNWRRMLWRLVLCAGYGVVSGLLGALIVDTWLGALTGHFWQLALLGAVVSMTASIVTMGLSAVFGVIGVGVSILLFVVLGNPSAGGAFNYGLLPQPWRFIGQWLPNGAGVDAVRSIVYLDGEGLGFHYLVLAWWLALGLLLFLAAANNTYWGFRRPDLIPARSGGARHATADGRHAAAEDD</sequence>
<evidence type="ECO:0000313" key="2">
    <source>
        <dbReference type="EMBL" id="NHN57048.1"/>
    </source>
</evidence>
<gene>
    <name evidence="2" type="ORF">G9U51_14855</name>
</gene>
<dbReference type="Proteomes" id="UP000744769">
    <property type="component" value="Unassembled WGS sequence"/>
</dbReference>